<protein>
    <submittedName>
        <fullName evidence="1">Uncharacterized protein</fullName>
    </submittedName>
</protein>
<proteinExistence type="predicted"/>
<dbReference type="Proteomes" id="UP000736335">
    <property type="component" value="Unassembled WGS sequence"/>
</dbReference>
<accession>A0A9P6L0S3</accession>
<gene>
    <name evidence="1" type="ORF">BJ322DRAFT_1179467</name>
</gene>
<dbReference type="EMBL" id="WIUZ02000033">
    <property type="protein sequence ID" value="KAF9777537.1"/>
    <property type="molecule type" value="Genomic_DNA"/>
</dbReference>
<organism evidence="1 2">
    <name type="scientific">Thelephora terrestris</name>
    <dbReference type="NCBI Taxonomy" id="56493"/>
    <lineage>
        <taxon>Eukaryota</taxon>
        <taxon>Fungi</taxon>
        <taxon>Dikarya</taxon>
        <taxon>Basidiomycota</taxon>
        <taxon>Agaricomycotina</taxon>
        <taxon>Agaricomycetes</taxon>
        <taxon>Thelephorales</taxon>
        <taxon>Thelephoraceae</taxon>
        <taxon>Thelephora</taxon>
    </lineage>
</organism>
<dbReference type="AlphaFoldDB" id="A0A9P6L0S3"/>
<keyword evidence="2" id="KW-1185">Reference proteome</keyword>
<evidence type="ECO:0000313" key="2">
    <source>
        <dbReference type="Proteomes" id="UP000736335"/>
    </source>
</evidence>
<sequence length="588" mass="66130">MALSIMGSEVNGARIRQLDDEIEGAVGSTIDRKRARNALLNITVRIPPELLGMVFFWIIHERIYLRKFQPTSYHFLLVCCRWYQIARHTPELWSFWGHTLAGWLPRIGWSGAIPVDLVLNGYQVGGPGLPLHPSIWTALQDHGARNAVRSLQLWSERKRVLAEVLDALTPDGDERHCSSLELVSLRLVDASDFMARSYFPRLTHLHLSTGTHVTEWRLLGMRTTALTTLAVTFENHGVPALPTLCQLLCLLGLNPRLQHIRFSRLWTPATESVPAGVMVPMRALGTLTVEGGSRSVAKLVQRLHYPHSLGNMSLTTARSAPPEILDTVSDIVRDHLRRERTFRSELGIGVVLDDLSVSIQASSVEMVAGKPRRRVFASFKSRITEQTPYEAYVQLWVDFVARVPSEKVVYFSGQLGMDIIKRLAPAVINITTLRLVEVHLEKGFLLPAHGPIEAKLFPSLKNLRLEEVYSDYGSWQPLLHYLIHQMTGGEQITLVIVAPHEHIPRTVLTEIKGLVEDFALHWVDSNELEYVSTNYIVKTSARVASFVVVGGKSKPGTSLGLLRRHRVVDDGFWILPHRPPDLYRVGSH</sequence>
<reference evidence="1" key="1">
    <citation type="journal article" date="2020" name="Nat. Commun.">
        <title>Large-scale genome sequencing of mycorrhizal fungi provides insights into the early evolution of symbiotic traits.</title>
        <authorList>
            <person name="Miyauchi S."/>
            <person name="Kiss E."/>
            <person name="Kuo A."/>
            <person name="Drula E."/>
            <person name="Kohler A."/>
            <person name="Sanchez-Garcia M."/>
            <person name="Morin E."/>
            <person name="Andreopoulos B."/>
            <person name="Barry K.W."/>
            <person name="Bonito G."/>
            <person name="Buee M."/>
            <person name="Carver A."/>
            <person name="Chen C."/>
            <person name="Cichocki N."/>
            <person name="Clum A."/>
            <person name="Culley D."/>
            <person name="Crous P.W."/>
            <person name="Fauchery L."/>
            <person name="Girlanda M."/>
            <person name="Hayes R.D."/>
            <person name="Keri Z."/>
            <person name="LaButti K."/>
            <person name="Lipzen A."/>
            <person name="Lombard V."/>
            <person name="Magnuson J."/>
            <person name="Maillard F."/>
            <person name="Murat C."/>
            <person name="Nolan M."/>
            <person name="Ohm R.A."/>
            <person name="Pangilinan J."/>
            <person name="Pereira M.F."/>
            <person name="Perotto S."/>
            <person name="Peter M."/>
            <person name="Pfister S."/>
            <person name="Riley R."/>
            <person name="Sitrit Y."/>
            <person name="Stielow J.B."/>
            <person name="Szollosi G."/>
            <person name="Zifcakova L."/>
            <person name="Stursova M."/>
            <person name="Spatafora J.W."/>
            <person name="Tedersoo L."/>
            <person name="Vaario L.M."/>
            <person name="Yamada A."/>
            <person name="Yan M."/>
            <person name="Wang P."/>
            <person name="Xu J."/>
            <person name="Bruns T."/>
            <person name="Baldrian P."/>
            <person name="Vilgalys R."/>
            <person name="Dunand C."/>
            <person name="Henrissat B."/>
            <person name="Grigoriev I.V."/>
            <person name="Hibbett D."/>
            <person name="Nagy L.G."/>
            <person name="Martin F.M."/>
        </authorList>
    </citation>
    <scope>NUCLEOTIDE SEQUENCE</scope>
    <source>
        <strain evidence="1">UH-Tt-Lm1</strain>
    </source>
</reference>
<name>A0A9P6L0S3_9AGAM</name>
<comment type="caution">
    <text evidence="1">The sequence shown here is derived from an EMBL/GenBank/DDBJ whole genome shotgun (WGS) entry which is preliminary data.</text>
</comment>
<reference evidence="1" key="2">
    <citation type="submission" date="2020-11" db="EMBL/GenBank/DDBJ databases">
        <authorList>
            <consortium name="DOE Joint Genome Institute"/>
            <person name="Kuo A."/>
            <person name="Miyauchi S."/>
            <person name="Kiss E."/>
            <person name="Drula E."/>
            <person name="Kohler A."/>
            <person name="Sanchez-Garcia M."/>
            <person name="Andreopoulos B."/>
            <person name="Barry K.W."/>
            <person name="Bonito G."/>
            <person name="Buee M."/>
            <person name="Carver A."/>
            <person name="Chen C."/>
            <person name="Cichocki N."/>
            <person name="Clum A."/>
            <person name="Culley D."/>
            <person name="Crous P.W."/>
            <person name="Fauchery L."/>
            <person name="Girlanda M."/>
            <person name="Hayes R."/>
            <person name="Keri Z."/>
            <person name="Labutti K."/>
            <person name="Lipzen A."/>
            <person name="Lombard V."/>
            <person name="Magnuson J."/>
            <person name="Maillard F."/>
            <person name="Morin E."/>
            <person name="Murat C."/>
            <person name="Nolan M."/>
            <person name="Ohm R."/>
            <person name="Pangilinan J."/>
            <person name="Pereira M."/>
            <person name="Perotto S."/>
            <person name="Peter M."/>
            <person name="Riley R."/>
            <person name="Sitrit Y."/>
            <person name="Stielow B."/>
            <person name="Szollosi G."/>
            <person name="Zifcakova L."/>
            <person name="Stursova M."/>
            <person name="Spatafora J.W."/>
            <person name="Tedersoo L."/>
            <person name="Vaario L.-M."/>
            <person name="Yamada A."/>
            <person name="Yan M."/>
            <person name="Wang P."/>
            <person name="Xu J."/>
            <person name="Bruns T."/>
            <person name="Baldrian P."/>
            <person name="Vilgalys R."/>
            <person name="Henrissat B."/>
            <person name="Grigoriev I.V."/>
            <person name="Hibbett D."/>
            <person name="Nagy L.G."/>
            <person name="Martin F.M."/>
        </authorList>
    </citation>
    <scope>NUCLEOTIDE SEQUENCE</scope>
    <source>
        <strain evidence="1">UH-Tt-Lm1</strain>
    </source>
</reference>
<evidence type="ECO:0000313" key="1">
    <source>
        <dbReference type="EMBL" id="KAF9777537.1"/>
    </source>
</evidence>